<keyword evidence="3" id="KW-1185">Reference proteome</keyword>
<dbReference type="Gene3D" id="3.40.630.30">
    <property type="match status" value="1"/>
</dbReference>
<evidence type="ECO:0000313" key="3">
    <source>
        <dbReference type="Proteomes" id="UP000676194"/>
    </source>
</evidence>
<organism evidence="2 3">
    <name type="scientific">Telmatocola sphagniphila</name>
    <dbReference type="NCBI Taxonomy" id="1123043"/>
    <lineage>
        <taxon>Bacteria</taxon>
        <taxon>Pseudomonadati</taxon>
        <taxon>Planctomycetota</taxon>
        <taxon>Planctomycetia</taxon>
        <taxon>Gemmatales</taxon>
        <taxon>Gemmataceae</taxon>
    </lineage>
</organism>
<dbReference type="KEGG" id="tsph:KIH39_25390"/>
<sequence length="165" mass="19014">MKPSAQLLESVSLRATCEEDLPKLFELHREPQGCWMAAFINRDPEDRKAFQEHWMKVLADPLIYARTILVDSEVAGNIGSFLWDNQRQVGYWLGQRYWGRGIASRALKLFLEEFSIRPLHASAAFDNLASLRVLQKVGFQITGQEKSFARARNQEIDEIMLMLKS</sequence>
<reference evidence="2" key="1">
    <citation type="submission" date="2021-05" db="EMBL/GenBank/DDBJ databases">
        <title>Complete genome sequence of the cellulolytic planctomycete Telmatocola sphagniphila SP2T and characterization of the first cellulase from planctomycetes.</title>
        <authorList>
            <person name="Rakitin A.L."/>
            <person name="Beletsky A.V."/>
            <person name="Naumoff D.G."/>
            <person name="Kulichevskaya I.S."/>
            <person name="Mardanov A.V."/>
            <person name="Ravin N.V."/>
            <person name="Dedysh S.N."/>
        </authorList>
    </citation>
    <scope>NUCLEOTIDE SEQUENCE</scope>
    <source>
        <strain evidence="2">SP2T</strain>
    </source>
</reference>
<dbReference type="InterPro" id="IPR016181">
    <property type="entry name" value="Acyl_CoA_acyltransferase"/>
</dbReference>
<evidence type="ECO:0000259" key="1">
    <source>
        <dbReference type="PROSITE" id="PS51186"/>
    </source>
</evidence>
<evidence type="ECO:0000313" key="2">
    <source>
        <dbReference type="EMBL" id="QVL32130.1"/>
    </source>
</evidence>
<name>A0A8E6B4S2_9BACT</name>
<dbReference type="PANTHER" id="PTHR43328">
    <property type="entry name" value="ACETYLTRANSFERASE-RELATED"/>
    <property type="match status" value="1"/>
</dbReference>
<dbReference type="PANTHER" id="PTHR43328:SF1">
    <property type="entry name" value="N-ACETYLTRANSFERASE DOMAIN-CONTAINING PROTEIN"/>
    <property type="match status" value="1"/>
</dbReference>
<dbReference type="SUPFAM" id="SSF55729">
    <property type="entry name" value="Acyl-CoA N-acyltransferases (Nat)"/>
    <property type="match status" value="1"/>
</dbReference>
<dbReference type="EMBL" id="CP074694">
    <property type="protein sequence ID" value="QVL32130.1"/>
    <property type="molecule type" value="Genomic_DNA"/>
</dbReference>
<feature type="domain" description="N-acetyltransferase" evidence="1">
    <location>
        <begin position="11"/>
        <end position="165"/>
    </location>
</feature>
<accession>A0A8E6B4S2</accession>
<dbReference type="PROSITE" id="PS51186">
    <property type="entry name" value="GNAT"/>
    <property type="match status" value="1"/>
</dbReference>
<dbReference type="RefSeq" id="WP_213496793.1">
    <property type="nucleotide sequence ID" value="NZ_CP074694.1"/>
</dbReference>
<dbReference type="AlphaFoldDB" id="A0A8E6B4S2"/>
<proteinExistence type="predicted"/>
<dbReference type="Proteomes" id="UP000676194">
    <property type="component" value="Chromosome"/>
</dbReference>
<protein>
    <submittedName>
        <fullName evidence="2">GNAT family N-acetyltransferase</fullName>
    </submittedName>
</protein>
<gene>
    <name evidence="2" type="ORF">KIH39_25390</name>
</gene>
<dbReference type="GO" id="GO:0016747">
    <property type="term" value="F:acyltransferase activity, transferring groups other than amino-acyl groups"/>
    <property type="evidence" value="ECO:0007669"/>
    <property type="project" value="InterPro"/>
</dbReference>
<dbReference type="InterPro" id="IPR000182">
    <property type="entry name" value="GNAT_dom"/>
</dbReference>
<dbReference type="Pfam" id="PF13302">
    <property type="entry name" value="Acetyltransf_3"/>
    <property type="match status" value="1"/>
</dbReference>